<keyword evidence="2" id="KW-0812">Transmembrane</keyword>
<feature type="region of interest" description="Disordered" evidence="1">
    <location>
        <begin position="414"/>
        <end position="433"/>
    </location>
</feature>
<feature type="compositionally biased region" description="Low complexity" evidence="1">
    <location>
        <begin position="570"/>
        <end position="595"/>
    </location>
</feature>
<feature type="compositionally biased region" description="Low complexity" evidence="1">
    <location>
        <begin position="460"/>
        <end position="474"/>
    </location>
</feature>
<protein>
    <recommendedName>
        <fullName evidence="4">Plasmalemma vesicle associated protein a</fullName>
    </recommendedName>
</protein>
<dbReference type="GO" id="GO:0002693">
    <property type="term" value="P:positive regulation of cellular extravasation"/>
    <property type="evidence" value="ECO:0007669"/>
    <property type="project" value="TreeGrafter"/>
</dbReference>
<evidence type="ECO:0000256" key="1">
    <source>
        <dbReference type="SAM" id="MobiDB-lite"/>
    </source>
</evidence>
<keyword evidence="2" id="KW-0472">Membrane</keyword>
<evidence type="ECO:0000313" key="3">
    <source>
        <dbReference type="EMBL" id="SBP75845.1"/>
    </source>
</evidence>
<dbReference type="Pfam" id="PF06637">
    <property type="entry name" value="PV-1"/>
    <property type="match status" value="1"/>
</dbReference>
<gene>
    <name evidence="3" type="primary">Nfu_g_1_016631</name>
</gene>
<feature type="compositionally biased region" description="Low complexity" evidence="1">
    <location>
        <begin position="546"/>
        <end position="561"/>
    </location>
</feature>
<proteinExistence type="predicted"/>
<feature type="compositionally biased region" description="Low complexity" evidence="1">
    <location>
        <begin position="491"/>
        <end position="531"/>
    </location>
</feature>
<dbReference type="AlphaFoldDB" id="A0A1A8CAT2"/>
<accession>A0A1A8CAT2</accession>
<sequence length="672" mass="71832">MTSPPSPTMYSSSYGQVNKLGPEAQKKMQYHSKGKSCGYYMRIVFFFSSLIQSLIIVSLVLFLVYGKTQDSATRVQDLEERFSRLSIENVDLRKQRANLTSLLNVTLTSKARNDWDLARLRGKSNISILIIQNCERVTQQLNMEVTSCRIKLSQCSTVASPRSVCNCGLLHEQMKTRLELVESNFTSTTRRMAMEREQILKEKESLVLEGIRLRRDKSTLEKETDVLKQMLKDEFSQFLGSVSGVSKALLEKIESFPQYYSFQVSCPKQREHLEQIHSNCTSLSREVEDKLQLYLNSIRDQVSNMQAEDSRLKAENWRLTEDYRWCNQNRSSIVERNKRRGEEIQQKHDQDKERLLMDKMKLNGEIDVLRNSVRYKGAEVDHLKEQLNQLNSSCMMKTGLGVLGARPVSPNQNVWNPLGAGGSSSSTGVGVGSAGLGGPGSSLSVGSAFNKLTSHGAGSSGSPPQLSGSSSSLSNTGFGFDKPASAGGGLPSSSFTSSGSSSSLSNTGSGYSKPGSAGGASSSVGSSGSSGLNKPAEREWSSTNIGSAGSSPSVGSSETSSNKPTSGVRSSSAFSFGSAGSSGSAGKSGSASSGFPWFGLGSSNSGQSKTGSIPGRTSTGTGSGGTGSSIGGGRTNGLTGGPGSVSQHIQELQRLINPPGPQDKQDLSRMLG</sequence>
<feature type="compositionally biased region" description="Low complexity" evidence="1">
    <location>
        <begin position="610"/>
        <end position="620"/>
    </location>
</feature>
<reference evidence="3" key="1">
    <citation type="submission" date="2016-05" db="EMBL/GenBank/DDBJ databases">
        <authorList>
            <person name="Lavstsen T."/>
            <person name="Jespersen J.S."/>
        </authorList>
    </citation>
    <scope>NUCLEOTIDE SEQUENCE</scope>
    <source>
        <tissue evidence="3">Brain</tissue>
    </source>
</reference>
<feature type="transmembrane region" description="Helical" evidence="2">
    <location>
        <begin position="43"/>
        <end position="65"/>
    </location>
</feature>
<dbReference type="PANTHER" id="PTHR21687">
    <property type="entry name" value="PLASMALEMMA VESICLE-ASSOCIATED PROTEIN"/>
    <property type="match status" value="1"/>
</dbReference>
<name>A0A1A8CAT2_NOTKA</name>
<feature type="region of interest" description="Disordered" evidence="1">
    <location>
        <begin position="454"/>
        <end position="648"/>
    </location>
</feature>
<evidence type="ECO:0008006" key="4">
    <source>
        <dbReference type="Google" id="ProtNLM"/>
    </source>
</evidence>
<dbReference type="GO" id="GO:0043114">
    <property type="term" value="P:regulation of vascular permeability"/>
    <property type="evidence" value="ECO:0007669"/>
    <property type="project" value="TreeGrafter"/>
</dbReference>
<dbReference type="EMBL" id="HADZ01011904">
    <property type="protein sequence ID" value="SBP75845.1"/>
    <property type="molecule type" value="Transcribed_RNA"/>
</dbReference>
<reference evidence="3" key="2">
    <citation type="submission" date="2016-06" db="EMBL/GenBank/DDBJ databases">
        <title>The genome of a short-lived fish provides insights into sex chromosome evolution and the genetic control of aging.</title>
        <authorList>
            <person name="Reichwald K."/>
            <person name="Felder M."/>
            <person name="Petzold A."/>
            <person name="Koch P."/>
            <person name="Groth M."/>
            <person name="Platzer M."/>
        </authorList>
    </citation>
    <scope>NUCLEOTIDE SEQUENCE</scope>
    <source>
        <tissue evidence="3">Brain</tissue>
    </source>
</reference>
<evidence type="ECO:0000256" key="2">
    <source>
        <dbReference type="SAM" id="Phobius"/>
    </source>
</evidence>
<dbReference type="PANTHER" id="PTHR21687:SF5">
    <property type="entry name" value="PLASMALEMMA VESICLE-ASSOCIATED PROTEIN"/>
    <property type="match status" value="1"/>
</dbReference>
<keyword evidence="2" id="KW-1133">Transmembrane helix</keyword>
<dbReference type="InterPro" id="IPR009538">
    <property type="entry name" value="PV-1"/>
</dbReference>
<feature type="compositionally biased region" description="Gly residues" evidence="1">
    <location>
        <begin position="621"/>
        <end position="643"/>
    </location>
</feature>
<organism evidence="3">
    <name type="scientific">Nothobranchius kadleci</name>
    <name type="common">African annual killifish</name>
    <dbReference type="NCBI Taxonomy" id="1051664"/>
    <lineage>
        <taxon>Eukaryota</taxon>
        <taxon>Metazoa</taxon>
        <taxon>Chordata</taxon>
        <taxon>Craniata</taxon>
        <taxon>Vertebrata</taxon>
        <taxon>Euteleostomi</taxon>
        <taxon>Actinopterygii</taxon>
        <taxon>Neopterygii</taxon>
        <taxon>Teleostei</taxon>
        <taxon>Neoteleostei</taxon>
        <taxon>Acanthomorphata</taxon>
        <taxon>Ovalentaria</taxon>
        <taxon>Atherinomorphae</taxon>
        <taxon>Cyprinodontiformes</taxon>
        <taxon>Nothobranchiidae</taxon>
        <taxon>Nothobranchius</taxon>
    </lineage>
</organism>